<feature type="chain" id="PRO_5013170338" evidence="1">
    <location>
        <begin position="25"/>
        <end position="236"/>
    </location>
</feature>
<dbReference type="RefSeq" id="WP_094851429.1">
    <property type="nucleotide sequence ID" value="NZ_NEVM01000001.1"/>
</dbReference>
<keyword evidence="1" id="KW-0732">Signal</keyword>
<sequence length="236" mass="25929">MMKSTMAAVLLGTAMISTAMHARAAPAARESGMTQKVTVRVDDVRYAIPRDYLDGPLEPGGEQQHALLLRAMLPGFTPDSGDAGQGRARDRMLVNILLEEPAVKAGVVQDMLATDYRLYAGDLTAQGMATRAHRFEPAFDGLRRVADLDESSERWKRYPDVYIEGDEQHPTTVMTCNRAGVGIVNFPQCVLAFMAGRIKVSVHAERDQAPNWRALRTGALRLLDDFKAQAQTTQGK</sequence>
<comment type="caution">
    <text evidence="2">The sequence shown here is derived from an EMBL/GenBank/DDBJ whole genome shotgun (WGS) entry which is preliminary data.</text>
</comment>
<dbReference type="OrthoDB" id="9828037at2"/>
<accession>A0A261SK54</accession>
<reference evidence="3" key="1">
    <citation type="submission" date="2017-05" db="EMBL/GenBank/DDBJ databases">
        <title>Complete and WGS of Bordetella genogroups.</title>
        <authorList>
            <person name="Spilker T."/>
            <person name="Lipuma J."/>
        </authorList>
    </citation>
    <scope>NUCLEOTIDE SEQUENCE [LARGE SCALE GENOMIC DNA]</scope>
    <source>
        <strain evidence="3">AU16122</strain>
    </source>
</reference>
<dbReference type="EMBL" id="NEVM01000001">
    <property type="protein sequence ID" value="OZI37322.1"/>
    <property type="molecule type" value="Genomic_DNA"/>
</dbReference>
<evidence type="ECO:0000256" key="1">
    <source>
        <dbReference type="SAM" id="SignalP"/>
    </source>
</evidence>
<dbReference type="AlphaFoldDB" id="A0A261SK54"/>
<name>A0A261SK54_9BORD</name>
<feature type="signal peptide" evidence="1">
    <location>
        <begin position="1"/>
        <end position="24"/>
    </location>
</feature>
<dbReference type="Proteomes" id="UP000216020">
    <property type="component" value="Unassembled WGS sequence"/>
</dbReference>
<gene>
    <name evidence="2" type="ORF">CAL29_02570</name>
</gene>
<proteinExistence type="predicted"/>
<protein>
    <submittedName>
        <fullName evidence="2">Uncharacterized protein</fullName>
    </submittedName>
</protein>
<evidence type="ECO:0000313" key="3">
    <source>
        <dbReference type="Proteomes" id="UP000216020"/>
    </source>
</evidence>
<organism evidence="2 3">
    <name type="scientific">Bordetella genomosp. 10</name>
    <dbReference type="NCBI Taxonomy" id="1416804"/>
    <lineage>
        <taxon>Bacteria</taxon>
        <taxon>Pseudomonadati</taxon>
        <taxon>Pseudomonadota</taxon>
        <taxon>Betaproteobacteria</taxon>
        <taxon>Burkholderiales</taxon>
        <taxon>Alcaligenaceae</taxon>
        <taxon>Bordetella</taxon>
    </lineage>
</organism>
<evidence type="ECO:0000313" key="2">
    <source>
        <dbReference type="EMBL" id="OZI37322.1"/>
    </source>
</evidence>
<keyword evidence="3" id="KW-1185">Reference proteome</keyword>